<comment type="subcellular location">
    <subcellularLocation>
        <location evidence="1 6">Membrane</location>
        <topology evidence="1 6">Multi-pass membrane protein</topology>
    </subcellularLocation>
</comment>
<comment type="caution">
    <text evidence="6">Lacks conserved residue(s) required for the propagation of feature annotation.</text>
</comment>
<feature type="transmembrane region" description="Helical" evidence="6">
    <location>
        <begin position="165"/>
        <end position="190"/>
    </location>
</feature>
<evidence type="ECO:0000256" key="2">
    <source>
        <dbReference type="ARBA" id="ARBA00009190"/>
    </source>
</evidence>
<comment type="similarity">
    <text evidence="2 6">Belongs to the GDT1 family.</text>
</comment>
<dbReference type="PROSITE" id="PS01214">
    <property type="entry name" value="UPF0016"/>
    <property type="match status" value="1"/>
</dbReference>
<dbReference type="GO" id="GO:0016020">
    <property type="term" value="C:membrane"/>
    <property type="evidence" value="ECO:0007669"/>
    <property type="project" value="UniProtKB-SubCell"/>
</dbReference>
<proteinExistence type="inferred from homology"/>
<feature type="domain" description="EF-hand" evidence="7">
    <location>
        <begin position="45"/>
        <end position="80"/>
    </location>
</feature>
<feature type="signal peptide" evidence="6">
    <location>
        <begin position="1"/>
        <end position="25"/>
    </location>
</feature>
<dbReference type="GO" id="GO:0005509">
    <property type="term" value="F:calcium ion binding"/>
    <property type="evidence" value="ECO:0007669"/>
    <property type="project" value="InterPro"/>
</dbReference>
<dbReference type="GO" id="GO:0015085">
    <property type="term" value="F:calcium ion transmembrane transporter activity"/>
    <property type="evidence" value="ECO:0007669"/>
    <property type="project" value="TreeGrafter"/>
</dbReference>
<feature type="transmembrane region" description="Helical" evidence="6">
    <location>
        <begin position="333"/>
        <end position="350"/>
    </location>
</feature>
<keyword evidence="4 6" id="KW-1133">Transmembrane helix</keyword>
<evidence type="ECO:0000256" key="6">
    <source>
        <dbReference type="RuleBase" id="RU365102"/>
    </source>
</evidence>
<dbReference type="InterPro" id="IPR018247">
    <property type="entry name" value="EF_Hand_1_Ca_BS"/>
</dbReference>
<dbReference type="PANTHER" id="PTHR12608">
    <property type="entry name" value="TRANSMEMBRANE PROTEIN HTP-1 RELATED"/>
    <property type="match status" value="1"/>
</dbReference>
<keyword evidence="5 6" id="KW-0472">Membrane</keyword>
<keyword evidence="6" id="KW-0732">Signal</keyword>
<dbReference type="Pfam" id="PF01169">
    <property type="entry name" value="GDT1"/>
    <property type="match status" value="2"/>
</dbReference>
<dbReference type="PROSITE" id="PS50222">
    <property type="entry name" value="EF_HAND_2"/>
    <property type="match status" value="1"/>
</dbReference>
<feature type="transmembrane region" description="Helical" evidence="6">
    <location>
        <begin position="131"/>
        <end position="153"/>
    </location>
</feature>
<evidence type="ECO:0000259" key="7">
    <source>
        <dbReference type="PROSITE" id="PS50222"/>
    </source>
</evidence>
<evidence type="ECO:0000256" key="1">
    <source>
        <dbReference type="ARBA" id="ARBA00004141"/>
    </source>
</evidence>
<dbReference type="InterPro" id="IPR002048">
    <property type="entry name" value="EF_hand_dom"/>
</dbReference>
<protein>
    <recommendedName>
        <fullName evidence="6">GDT1 family protein</fullName>
    </recommendedName>
</protein>
<dbReference type="InterPro" id="IPR049555">
    <property type="entry name" value="GDT1-like_CS"/>
</dbReference>
<dbReference type="GO" id="GO:0032468">
    <property type="term" value="P:Golgi calcium ion homeostasis"/>
    <property type="evidence" value="ECO:0007669"/>
    <property type="project" value="TreeGrafter"/>
</dbReference>
<evidence type="ECO:0000256" key="5">
    <source>
        <dbReference type="ARBA" id="ARBA00023136"/>
    </source>
</evidence>
<dbReference type="PROSITE" id="PS00018">
    <property type="entry name" value="EF_HAND_1"/>
    <property type="match status" value="1"/>
</dbReference>
<dbReference type="InterPro" id="IPR001727">
    <property type="entry name" value="GDT1-like"/>
</dbReference>
<dbReference type="PANTHER" id="PTHR12608:SF1">
    <property type="entry name" value="TRANSMEMBRANE PROTEIN 165"/>
    <property type="match status" value="1"/>
</dbReference>
<feature type="chain" id="PRO_5031606585" description="GDT1 family protein" evidence="6">
    <location>
        <begin position="26"/>
        <end position="353"/>
    </location>
</feature>
<dbReference type="GO" id="GO:0032472">
    <property type="term" value="P:Golgi calcium ion transport"/>
    <property type="evidence" value="ECO:0007669"/>
    <property type="project" value="TreeGrafter"/>
</dbReference>
<evidence type="ECO:0000256" key="3">
    <source>
        <dbReference type="ARBA" id="ARBA00022692"/>
    </source>
</evidence>
<reference evidence="8" key="1">
    <citation type="submission" date="2021-01" db="EMBL/GenBank/DDBJ databases">
        <authorList>
            <person name="Corre E."/>
            <person name="Pelletier E."/>
            <person name="Niang G."/>
            <person name="Scheremetjew M."/>
            <person name="Finn R."/>
            <person name="Kale V."/>
            <person name="Holt S."/>
            <person name="Cochrane G."/>
            <person name="Meng A."/>
            <person name="Brown T."/>
            <person name="Cohen L."/>
        </authorList>
    </citation>
    <scope>NUCLEOTIDE SEQUENCE</scope>
    <source>
        <strain evidence="8">GSBS06</strain>
    </source>
</reference>
<evidence type="ECO:0000256" key="4">
    <source>
        <dbReference type="ARBA" id="ARBA00022989"/>
    </source>
</evidence>
<dbReference type="GO" id="GO:0005794">
    <property type="term" value="C:Golgi apparatus"/>
    <property type="evidence" value="ECO:0007669"/>
    <property type="project" value="TreeGrafter"/>
</dbReference>
<keyword evidence="3 6" id="KW-0812">Transmembrane</keyword>
<dbReference type="GO" id="GO:0005384">
    <property type="term" value="F:manganese ion transmembrane transporter activity"/>
    <property type="evidence" value="ECO:0007669"/>
    <property type="project" value="TreeGrafter"/>
</dbReference>
<organism evidence="8">
    <name type="scientific">Aplanochytrium stocchinoi</name>
    <dbReference type="NCBI Taxonomy" id="215587"/>
    <lineage>
        <taxon>Eukaryota</taxon>
        <taxon>Sar</taxon>
        <taxon>Stramenopiles</taxon>
        <taxon>Bigyra</taxon>
        <taxon>Labyrinthulomycetes</taxon>
        <taxon>Thraustochytrida</taxon>
        <taxon>Thraustochytriidae</taxon>
        <taxon>Aplanochytrium</taxon>
    </lineage>
</organism>
<dbReference type="EMBL" id="HBIN01006830">
    <property type="protein sequence ID" value="CAE0434702.1"/>
    <property type="molecule type" value="Transcribed_RNA"/>
</dbReference>
<gene>
    <name evidence="8" type="ORF">ASTO00021_LOCUS4998</name>
</gene>
<sequence>MSLHQRSFCFCCLVLLTLLPLLAYGEYHSARDRIQGVVARAQRTALKDSVDAEFAKADLDQDGVVSRQEFGRYLVDEDDFFKPVGNNRQSKKEKKRQRDILESVETENEIEIEDQDNDNDLEEGGHHKDSFVFAFINSLAMIIVTELGDKTFFIAAIMAMKHKRILVYSGAIGALTVMTILSAMIGFALPTLLPKIYTHYAAVLLFLFFGGKMLQEAYEMHVSPPEHNEELAEVEEQFANTNGKSSGLEAGLVKNLPLGLKINRKQLEILSQAFTLTFLAEWGDRSQIATIALASSKNPYGVTIGGTIGHAICTGLAVLGGRMLATRISEKQVAIAGGSLFLLFALHSIITGP</sequence>
<dbReference type="AlphaFoldDB" id="A0A7S3LNU4"/>
<accession>A0A7S3LNU4</accession>
<evidence type="ECO:0000313" key="8">
    <source>
        <dbReference type="EMBL" id="CAE0434702.1"/>
    </source>
</evidence>
<name>A0A7S3LNU4_9STRA</name>